<dbReference type="PANTHER" id="PTHR11236:SF9">
    <property type="entry name" value="ANTHRANILATE SYNTHASE COMPONENT 1"/>
    <property type="match status" value="1"/>
</dbReference>
<evidence type="ECO:0000313" key="3">
    <source>
        <dbReference type="EMBL" id="GAA1548008.1"/>
    </source>
</evidence>
<dbReference type="EMBL" id="BAAAQD010000020">
    <property type="protein sequence ID" value="GAA1548008.1"/>
    <property type="molecule type" value="Genomic_DNA"/>
</dbReference>
<dbReference type="Gene3D" id="3.60.120.10">
    <property type="entry name" value="Anthranilate synthase"/>
    <property type="match status" value="1"/>
</dbReference>
<gene>
    <name evidence="3" type="primary">trpE</name>
    <name evidence="3" type="ORF">GCM10009827_080360</name>
</gene>
<dbReference type="PANTHER" id="PTHR11236">
    <property type="entry name" value="AMINOBENZOATE/ANTHRANILATE SYNTHASE"/>
    <property type="match status" value="1"/>
</dbReference>
<evidence type="ECO:0000259" key="2">
    <source>
        <dbReference type="Pfam" id="PF04715"/>
    </source>
</evidence>
<feature type="domain" description="Anthranilate synthase component I N-terminal" evidence="2">
    <location>
        <begin position="30"/>
        <end position="169"/>
    </location>
</feature>
<proteinExistence type="predicted"/>
<organism evidence="3 4">
    <name type="scientific">Dactylosporangium maewongense</name>
    <dbReference type="NCBI Taxonomy" id="634393"/>
    <lineage>
        <taxon>Bacteria</taxon>
        <taxon>Bacillati</taxon>
        <taxon>Actinomycetota</taxon>
        <taxon>Actinomycetes</taxon>
        <taxon>Micromonosporales</taxon>
        <taxon>Micromonosporaceae</taxon>
        <taxon>Dactylosporangium</taxon>
    </lineage>
</organism>
<accession>A0ABP4MNW4</accession>
<feature type="domain" description="Chorismate-utilising enzyme C-terminal" evidence="1">
    <location>
        <begin position="220"/>
        <end position="472"/>
    </location>
</feature>
<dbReference type="InterPro" id="IPR015890">
    <property type="entry name" value="Chorismate_C"/>
</dbReference>
<reference evidence="4" key="1">
    <citation type="journal article" date="2019" name="Int. J. Syst. Evol. Microbiol.">
        <title>The Global Catalogue of Microorganisms (GCM) 10K type strain sequencing project: providing services to taxonomists for standard genome sequencing and annotation.</title>
        <authorList>
            <consortium name="The Broad Institute Genomics Platform"/>
            <consortium name="The Broad Institute Genome Sequencing Center for Infectious Disease"/>
            <person name="Wu L."/>
            <person name="Ma J."/>
        </authorList>
    </citation>
    <scope>NUCLEOTIDE SEQUENCE [LARGE SCALE GENOMIC DNA]</scope>
    <source>
        <strain evidence="4">JCM 15933</strain>
    </source>
</reference>
<dbReference type="PRINTS" id="PR00095">
    <property type="entry name" value="ANTSNTHASEI"/>
</dbReference>
<dbReference type="SUPFAM" id="SSF56322">
    <property type="entry name" value="ADC synthase"/>
    <property type="match status" value="1"/>
</dbReference>
<evidence type="ECO:0000313" key="4">
    <source>
        <dbReference type="Proteomes" id="UP001501470"/>
    </source>
</evidence>
<dbReference type="InterPro" id="IPR019999">
    <property type="entry name" value="Anth_synth_I-like"/>
</dbReference>
<dbReference type="InterPro" id="IPR005801">
    <property type="entry name" value="ADC_synthase"/>
</dbReference>
<sequence>MPSLSDQVRVHTRRHRIPRPGALPAWSALAARFGPGEVYLLESATGPGQDARHEFIGFGELLTVSVTRGAVHVGGVPALRDAVLDRTRGLLVADGDTLRLPAMTDLWPVLRAVQGTFDAEGSASRFSFGFLAYFGYDAVRYIEELPYLIEQEPSLPDVHLVLYRGCLTHEVGAAESELLLFDSDAWPALPDDIVGLLAGAPPVDPPRLAEVTGWSDDTAREDYLTTVEACLKHIAIGDIYQVQIGHELTVRTPTPPLDAYQRLRERNASPFMYLTALGGHTLVGASPELFVRVEDGNVLMRPIAGTVPRGGPDGDEAAARRLLADPKELAEHTMLVDLCRNDVGRICRRDTLDVPEHFSIERYSHVQHLVSTVSGQAEEQVDSYDIIPALFPAGTMTGAPKIRAMEIIEAMEHSRRGLYGGALGLIDVGGYLNMALCIRTLIHHDGEYRTRASAGVVADSDAGREWTETLAKLSAAFWAVTGRELLQED</sequence>
<dbReference type="Pfam" id="PF04715">
    <property type="entry name" value="Anth_synt_I_N"/>
    <property type="match status" value="1"/>
</dbReference>
<protein>
    <submittedName>
        <fullName evidence="3">Anthranilate synthase component I</fullName>
    </submittedName>
</protein>
<dbReference type="InterPro" id="IPR006805">
    <property type="entry name" value="Anth_synth_I_N"/>
</dbReference>
<comment type="caution">
    <text evidence="3">The sequence shown here is derived from an EMBL/GenBank/DDBJ whole genome shotgun (WGS) entry which is preliminary data.</text>
</comment>
<keyword evidence="4" id="KW-1185">Reference proteome</keyword>
<name>A0ABP4MNW4_9ACTN</name>
<dbReference type="Pfam" id="PF00425">
    <property type="entry name" value="Chorismate_bind"/>
    <property type="match status" value="1"/>
</dbReference>
<dbReference type="Proteomes" id="UP001501470">
    <property type="component" value="Unassembled WGS sequence"/>
</dbReference>
<evidence type="ECO:0000259" key="1">
    <source>
        <dbReference type="Pfam" id="PF00425"/>
    </source>
</evidence>